<feature type="domain" description="VWFA" evidence="1">
    <location>
        <begin position="10"/>
        <end position="193"/>
    </location>
</feature>
<dbReference type="OrthoDB" id="9806395at2"/>
<dbReference type="Gene3D" id="3.40.50.410">
    <property type="entry name" value="von Willebrand factor, type A domain"/>
    <property type="match status" value="1"/>
</dbReference>
<sequence>MTEPAGNLLPIYFVADHSGSMDLYIDDLNQAIRDLLETMRYESFAASKVRFSIIGFNAGAGVVLPPTDLRYVEEVPQFEAYGMTSFSVMLDLLADQIPVDVAALKAEGYRVYRPAVFLMTDGYPTDEEHEWRGALERLNAIPARPTMLTFGIGDALDEVLVALASPNLAHRYDGHGSPADGLKSVITSLTNSVVQSGNAMADTAVAPQLHFEPPTDFIRIDIDEV</sequence>
<keyword evidence="3" id="KW-1185">Reference proteome</keyword>
<dbReference type="EMBL" id="CP027433">
    <property type="protein sequence ID" value="AVM00663.1"/>
    <property type="molecule type" value="Genomic_DNA"/>
</dbReference>
<accession>A0A2S0KG70</accession>
<gene>
    <name evidence="2" type="ORF">C6V83_10655</name>
</gene>
<dbReference type="AlphaFoldDB" id="A0A2S0KG70"/>
<dbReference type="InterPro" id="IPR036465">
    <property type="entry name" value="vWFA_dom_sf"/>
</dbReference>
<name>A0A2S0KG70_9ACTN</name>
<evidence type="ECO:0000259" key="1">
    <source>
        <dbReference type="PROSITE" id="PS50234"/>
    </source>
</evidence>
<organism evidence="2 3">
    <name type="scientific">Gordonia iterans</name>
    <dbReference type="NCBI Taxonomy" id="1004901"/>
    <lineage>
        <taxon>Bacteria</taxon>
        <taxon>Bacillati</taxon>
        <taxon>Actinomycetota</taxon>
        <taxon>Actinomycetes</taxon>
        <taxon>Mycobacteriales</taxon>
        <taxon>Gordoniaceae</taxon>
        <taxon>Gordonia</taxon>
    </lineage>
</organism>
<dbReference type="KEGG" id="git:C6V83_10655"/>
<protein>
    <recommendedName>
        <fullName evidence="1">VWFA domain-containing protein</fullName>
    </recommendedName>
</protein>
<dbReference type="SMART" id="SM00327">
    <property type="entry name" value="VWA"/>
    <property type="match status" value="1"/>
</dbReference>
<evidence type="ECO:0000313" key="3">
    <source>
        <dbReference type="Proteomes" id="UP000239814"/>
    </source>
</evidence>
<dbReference type="PROSITE" id="PS50234">
    <property type="entry name" value="VWFA"/>
    <property type="match status" value="1"/>
</dbReference>
<dbReference type="Pfam" id="PF00092">
    <property type="entry name" value="VWA"/>
    <property type="match status" value="1"/>
</dbReference>
<dbReference type="InterPro" id="IPR002035">
    <property type="entry name" value="VWF_A"/>
</dbReference>
<proteinExistence type="predicted"/>
<dbReference type="SUPFAM" id="SSF53300">
    <property type="entry name" value="vWA-like"/>
    <property type="match status" value="1"/>
</dbReference>
<dbReference type="Proteomes" id="UP000239814">
    <property type="component" value="Chromosome"/>
</dbReference>
<evidence type="ECO:0000313" key="2">
    <source>
        <dbReference type="EMBL" id="AVM00663.1"/>
    </source>
</evidence>
<reference evidence="2 3" key="1">
    <citation type="submission" date="2018-03" db="EMBL/GenBank/DDBJ databases">
        <title>Characteristics and genome of n-alkane degrading marine bacteria Gordonia iterans isolated from crude oil contaminated in Tae-an, South Korea.</title>
        <authorList>
            <person name="Lee S.-S."/>
            <person name="Kim H."/>
        </authorList>
    </citation>
    <scope>NUCLEOTIDE SEQUENCE [LARGE SCALE GENOMIC DNA]</scope>
    <source>
        <strain evidence="2 3">Co17</strain>
    </source>
</reference>
<dbReference type="RefSeq" id="WP_105942379.1">
    <property type="nucleotide sequence ID" value="NZ_CP027433.1"/>
</dbReference>